<reference evidence="2 3" key="1">
    <citation type="journal article" date="2021" name="Elife">
        <title>Chloroplast acquisition without the gene transfer in kleptoplastic sea slugs, Plakobranchus ocellatus.</title>
        <authorList>
            <person name="Maeda T."/>
            <person name="Takahashi S."/>
            <person name="Yoshida T."/>
            <person name="Shimamura S."/>
            <person name="Takaki Y."/>
            <person name="Nagai Y."/>
            <person name="Toyoda A."/>
            <person name="Suzuki Y."/>
            <person name="Arimoto A."/>
            <person name="Ishii H."/>
            <person name="Satoh N."/>
            <person name="Nishiyama T."/>
            <person name="Hasebe M."/>
            <person name="Maruyama T."/>
            <person name="Minagawa J."/>
            <person name="Obokata J."/>
            <person name="Shigenobu S."/>
        </authorList>
    </citation>
    <scope>NUCLEOTIDE SEQUENCE [LARGE SCALE GENOMIC DNA]</scope>
</reference>
<protein>
    <submittedName>
        <fullName evidence="2">Uncharacterized protein</fullName>
    </submittedName>
</protein>
<accession>A0AAV4H9E8</accession>
<evidence type="ECO:0000313" key="3">
    <source>
        <dbReference type="Proteomes" id="UP000762676"/>
    </source>
</evidence>
<name>A0AAV4H9E8_9GAST</name>
<keyword evidence="3" id="KW-1185">Reference proteome</keyword>
<dbReference type="AlphaFoldDB" id="A0AAV4H9E8"/>
<evidence type="ECO:0000256" key="1">
    <source>
        <dbReference type="SAM" id="MobiDB-lite"/>
    </source>
</evidence>
<feature type="region of interest" description="Disordered" evidence="1">
    <location>
        <begin position="1"/>
        <end position="40"/>
    </location>
</feature>
<proteinExistence type="predicted"/>
<gene>
    <name evidence="2" type="ORF">ElyMa_004373400</name>
</gene>
<sequence length="109" mass="11364">MLAVPSVPSLGARHGDKDGVSCSGEDPFQPGSGIAGRGDVLPSASQRGKLAVAPYWLPSCSLLAIRDHLRSVSCARGDPEDIQDRRAIGPSDQCVKKIGIGSSYCRVST</sequence>
<dbReference type="Proteomes" id="UP000762676">
    <property type="component" value="Unassembled WGS sequence"/>
</dbReference>
<organism evidence="2 3">
    <name type="scientific">Elysia marginata</name>
    <dbReference type="NCBI Taxonomy" id="1093978"/>
    <lineage>
        <taxon>Eukaryota</taxon>
        <taxon>Metazoa</taxon>
        <taxon>Spiralia</taxon>
        <taxon>Lophotrochozoa</taxon>
        <taxon>Mollusca</taxon>
        <taxon>Gastropoda</taxon>
        <taxon>Heterobranchia</taxon>
        <taxon>Euthyneura</taxon>
        <taxon>Panpulmonata</taxon>
        <taxon>Sacoglossa</taxon>
        <taxon>Placobranchoidea</taxon>
        <taxon>Plakobranchidae</taxon>
        <taxon>Elysia</taxon>
    </lineage>
</organism>
<dbReference type="EMBL" id="BMAT01008821">
    <property type="protein sequence ID" value="GFR93215.1"/>
    <property type="molecule type" value="Genomic_DNA"/>
</dbReference>
<evidence type="ECO:0000313" key="2">
    <source>
        <dbReference type="EMBL" id="GFR93215.1"/>
    </source>
</evidence>
<comment type="caution">
    <text evidence="2">The sequence shown here is derived from an EMBL/GenBank/DDBJ whole genome shotgun (WGS) entry which is preliminary data.</text>
</comment>